<evidence type="ECO:0000256" key="5">
    <source>
        <dbReference type="ARBA" id="ARBA00031248"/>
    </source>
</evidence>
<dbReference type="InterPro" id="IPR050126">
    <property type="entry name" value="Ap4A_hydrolase"/>
</dbReference>
<organism evidence="10 11">
    <name type="scientific">Shewanella pealeana (strain ATCC 700345 / ANG-SQ1)</name>
    <dbReference type="NCBI Taxonomy" id="398579"/>
    <lineage>
        <taxon>Bacteria</taxon>
        <taxon>Pseudomonadati</taxon>
        <taxon>Pseudomonadota</taxon>
        <taxon>Gammaproteobacteria</taxon>
        <taxon>Alteromonadales</taxon>
        <taxon>Shewanellaceae</taxon>
        <taxon>Shewanella</taxon>
    </lineage>
</organism>
<sequence length="277" mass="31670">MANYFVGDIQGCFDELMLLLDKVDFNPSKDCLWAVGDLVARGPGSLETLRFFKSLANSAKVVLGNHDLHLLAIHGKLKRANPKDHLAALLAAEDINNIIDWLRMQPLYQECPEQQLIMTHAGVPPNWDLATLHTEANRVSEILKSKNYLHDLVSEMYTNSVDEYRSSLSPLEKQIYCINALTRMRYLKQDGRLDFDCKSPIQNCNHAELTPWFELESKLPSDYTLVFGHWAAIMGQTNHPNRLALDTGCCWGEHMTLWHLESNQKITQEKLKHVKRS</sequence>
<evidence type="ECO:0000256" key="6">
    <source>
        <dbReference type="ARBA" id="ARBA00032248"/>
    </source>
</evidence>
<evidence type="ECO:0000256" key="7">
    <source>
        <dbReference type="ARBA" id="ARBA00033210"/>
    </source>
</evidence>
<dbReference type="InterPro" id="IPR029052">
    <property type="entry name" value="Metallo-depent_PP-like"/>
</dbReference>
<gene>
    <name evidence="10" type="ordered locus">Spea_0860</name>
</gene>
<name>A8H0V0_SHEPA</name>
<dbReference type="EC" id="3.6.1.41" evidence="3"/>
<dbReference type="GO" id="GO:0008803">
    <property type="term" value="F:bis(5'-nucleosyl)-tetraphosphatase (symmetrical) activity"/>
    <property type="evidence" value="ECO:0007669"/>
    <property type="project" value="UniProtKB-EC"/>
</dbReference>
<dbReference type="InterPro" id="IPR004617">
    <property type="entry name" value="ApaH"/>
</dbReference>
<dbReference type="GO" id="GO:0110154">
    <property type="term" value="P:RNA decapping"/>
    <property type="evidence" value="ECO:0007669"/>
    <property type="project" value="TreeGrafter"/>
</dbReference>
<dbReference type="Proteomes" id="UP000002608">
    <property type="component" value="Chromosome"/>
</dbReference>
<dbReference type="eggNOG" id="COG0639">
    <property type="taxonomic scope" value="Bacteria"/>
</dbReference>
<dbReference type="RefSeq" id="WP_012154121.1">
    <property type="nucleotide sequence ID" value="NC_009901.1"/>
</dbReference>
<protein>
    <recommendedName>
        <fullName evidence="3">bis(5'-nucleosyl)-tetraphosphatase (symmetrical)</fullName>
        <ecNumber evidence="3">3.6.1.41</ecNumber>
    </recommendedName>
    <alternativeName>
        <fullName evidence="6">Ap4A hydrolase</fullName>
    </alternativeName>
    <alternativeName>
        <fullName evidence="5">Diadenosine 5',5'''-P1,P4-tetraphosphate pyrophosphohydrolase</fullName>
    </alternativeName>
    <alternativeName>
        <fullName evidence="7">Diadenosine tetraphosphatase</fullName>
    </alternativeName>
</protein>
<evidence type="ECO:0000256" key="3">
    <source>
        <dbReference type="ARBA" id="ARBA00012506"/>
    </source>
</evidence>
<keyword evidence="11" id="KW-1185">Reference proteome</keyword>
<dbReference type="InterPro" id="IPR004843">
    <property type="entry name" value="Calcineurin-like_PHP"/>
</dbReference>
<evidence type="ECO:0000256" key="2">
    <source>
        <dbReference type="ARBA" id="ARBA00005419"/>
    </source>
</evidence>
<feature type="domain" description="Calcineurin-like phosphoesterase" evidence="9">
    <location>
        <begin position="5"/>
        <end position="135"/>
    </location>
</feature>
<dbReference type="HOGENOM" id="CLU_056184_2_0_6"/>
<dbReference type="SUPFAM" id="SSF56300">
    <property type="entry name" value="Metallo-dependent phosphatases"/>
    <property type="match status" value="1"/>
</dbReference>
<dbReference type="AlphaFoldDB" id="A8H0V0"/>
<evidence type="ECO:0000259" key="9">
    <source>
        <dbReference type="Pfam" id="PF00149"/>
    </source>
</evidence>
<proteinExistence type="inferred from homology"/>
<dbReference type="PANTHER" id="PTHR42850">
    <property type="entry name" value="METALLOPHOSPHOESTERASE"/>
    <property type="match status" value="1"/>
</dbReference>
<dbReference type="Pfam" id="PF00149">
    <property type="entry name" value="Metallophos"/>
    <property type="match status" value="1"/>
</dbReference>
<dbReference type="GO" id="GO:0016791">
    <property type="term" value="F:phosphatase activity"/>
    <property type="evidence" value="ECO:0007669"/>
    <property type="project" value="TreeGrafter"/>
</dbReference>
<reference evidence="10 11" key="1">
    <citation type="submission" date="2007-10" db="EMBL/GenBank/DDBJ databases">
        <title>Complete sequence of Shewanella pealeana ATCC 700345.</title>
        <authorList>
            <consortium name="US DOE Joint Genome Institute"/>
            <person name="Copeland A."/>
            <person name="Lucas S."/>
            <person name="Lapidus A."/>
            <person name="Barry K."/>
            <person name="Glavina del Rio T."/>
            <person name="Dalin E."/>
            <person name="Tice H."/>
            <person name="Pitluck S."/>
            <person name="Chertkov O."/>
            <person name="Brettin T."/>
            <person name="Bruce D."/>
            <person name="Detter J.C."/>
            <person name="Han C."/>
            <person name="Schmutz J."/>
            <person name="Larimer F."/>
            <person name="Land M."/>
            <person name="Hauser L."/>
            <person name="Kyrpides N."/>
            <person name="Kim E."/>
            <person name="Zhao J.-S.Z."/>
            <person name="Manno D."/>
            <person name="Hawari J."/>
            <person name="Richardson P."/>
        </authorList>
    </citation>
    <scope>NUCLEOTIDE SEQUENCE [LARGE SCALE GENOMIC DNA]</scope>
    <source>
        <strain evidence="11">ATCC 700345 / ANG-SQ1</strain>
    </source>
</reference>
<evidence type="ECO:0000256" key="8">
    <source>
        <dbReference type="ARBA" id="ARBA00049417"/>
    </source>
</evidence>
<comment type="similarity">
    <text evidence="2">Belongs to the Ap4A hydrolase family.</text>
</comment>
<dbReference type="NCBIfam" id="NF001204">
    <property type="entry name" value="PRK00166.1"/>
    <property type="match status" value="1"/>
</dbReference>
<evidence type="ECO:0000256" key="1">
    <source>
        <dbReference type="ARBA" id="ARBA00003413"/>
    </source>
</evidence>
<comment type="function">
    <text evidence="1">Hydrolyzes diadenosine 5',5'''-P1,P4-tetraphosphate to yield ADP.</text>
</comment>
<keyword evidence="4 10" id="KW-0378">Hydrolase</keyword>
<dbReference type="KEGG" id="spl:Spea_0860"/>
<dbReference type="PANTHER" id="PTHR42850:SF11">
    <property type="entry name" value="BIS(5'-NUCLEOSYL)-TETRAPHOSPHATASE [SYMMETRICAL]"/>
    <property type="match status" value="1"/>
</dbReference>
<dbReference type="OrthoDB" id="9807890at2"/>
<dbReference type="Gene3D" id="3.60.21.10">
    <property type="match status" value="1"/>
</dbReference>
<dbReference type="CDD" id="cd07422">
    <property type="entry name" value="MPP_ApaH"/>
    <property type="match status" value="1"/>
</dbReference>
<dbReference type="NCBIfam" id="TIGR00668">
    <property type="entry name" value="apaH"/>
    <property type="match status" value="1"/>
</dbReference>
<accession>A8H0V0</accession>
<evidence type="ECO:0000256" key="4">
    <source>
        <dbReference type="ARBA" id="ARBA00022801"/>
    </source>
</evidence>
<dbReference type="EMBL" id="CP000851">
    <property type="protein sequence ID" value="ABV86187.1"/>
    <property type="molecule type" value="Genomic_DNA"/>
</dbReference>
<comment type="catalytic activity">
    <reaction evidence="8">
        <text>P(1),P(4)-bis(5'-adenosyl) tetraphosphate + H2O = 2 ADP + 2 H(+)</text>
        <dbReference type="Rhea" id="RHEA:24252"/>
        <dbReference type="ChEBI" id="CHEBI:15377"/>
        <dbReference type="ChEBI" id="CHEBI:15378"/>
        <dbReference type="ChEBI" id="CHEBI:58141"/>
        <dbReference type="ChEBI" id="CHEBI:456216"/>
        <dbReference type="EC" id="3.6.1.41"/>
    </reaction>
</comment>
<dbReference type="GO" id="GO:0005737">
    <property type="term" value="C:cytoplasm"/>
    <property type="evidence" value="ECO:0007669"/>
    <property type="project" value="TreeGrafter"/>
</dbReference>
<evidence type="ECO:0000313" key="11">
    <source>
        <dbReference type="Proteomes" id="UP000002608"/>
    </source>
</evidence>
<dbReference type="PIRSF" id="PIRSF000903">
    <property type="entry name" value="B5n-ttraPtase_sm"/>
    <property type="match status" value="1"/>
</dbReference>
<dbReference type="STRING" id="398579.Spea_0860"/>
<evidence type="ECO:0000313" key="10">
    <source>
        <dbReference type="EMBL" id="ABV86187.1"/>
    </source>
</evidence>